<keyword evidence="8" id="KW-0472">Membrane</keyword>
<evidence type="ECO:0000259" key="10">
    <source>
        <dbReference type="PROSITE" id="PS50885"/>
    </source>
</evidence>
<feature type="transmembrane region" description="Helical" evidence="8">
    <location>
        <begin position="6"/>
        <end position="28"/>
    </location>
</feature>
<dbReference type="Gene3D" id="1.10.287.130">
    <property type="match status" value="1"/>
</dbReference>
<dbReference type="Pfam" id="PF00672">
    <property type="entry name" value="HAMP"/>
    <property type="match status" value="1"/>
</dbReference>
<evidence type="ECO:0000313" key="11">
    <source>
        <dbReference type="EMBL" id="GGJ46086.1"/>
    </source>
</evidence>
<evidence type="ECO:0000256" key="8">
    <source>
        <dbReference type="SAM" id="Phobius"/>
    </source>
</evidence>
<evidence type="ECO:0000313" key="12">
    <source>
        <dbReference type="Proteomes" id="UP000632222"/>
    </source>
</evidence>
<reference evidence="12" key="1">
    <citation type="journal article" date="2019" name="Int. J. Syst. Evol. Microbiol.">
        <title>The Global Catalogue of Microorganisms (GCM) 10K type strain sequencing project: providing services to taxonomists for standard genome sequencing and annotation.</title>
        <authorList>
            <consortium name="The Broad Institute Genomics Platform"/>
            <consortium name="The Broad Institute Genome Sequencing Center for Infectious Disease"/>
            <person name="Wu L."/>
            <person name="Ma J."/>
        </authorList>
    </citation>
    <scope>NUCLEOTIDE SEQUENCE [LARGE SCALE GENOMIC DNA]</scope>
    <source>
        <strain evidence="12">JCM 14370</strain>
    </source>
</reference>
<dbReference type="InterPro" id="IPR036890">
    <property type="entry name" value="HATPase_C_sf"/>
</dbReference>
<evidence type="ECO:0000256" key="6">
    <source>
        <dbReference type="ARBA" id="ARBA00022777"/>
    </source>
</evidence>
<dbReference type="EC" id="2.7.13.3" evidence="3"/>
<dbReference type="InterPro" id="IPR005467">
    <property type="entry name" value="His_kinase_dom"/>
</dbReference>
<evidence type="ECO:0000256" key="1">
    <source>
        <dbReference type="ARBA" id="ARBA00000085"/>
    </source>
</evidence>
<dbReference type="SUPFAM" id="SSF47384">
    <property type="entry name" value="Homodimeric domain of signal transducing histidine kinase"/>
    <property type="match status" value="1"/>
</dbReference>
<dbReference type="InterPro" id="IPR036097">
    <property type="entry name" value="HisK_dim/P_sf"/>
</dbReference>
<dbReference type="PRINTS" id="PR00344">
    <property type="entry name" value="BCTRLSENSOR"/>
</dbReference>
<gene>
    <name evidence="11" type="ORF">GCM10008938_35390</name>
</gene>
<dbReference type="InterPro" id="IPR050736">
    <property type="entry name" value="Sensor_HK_Regulatory"/>
</dbReference>
<dbReference type="CDD" id="cd00082">
    <property type="entry name" value="HisKA"/>
    <property type="match status" value="1"/>
</dbReference>
<organism evidence="11 12">
    <name type="scientific">Deinococcus roseus</name>
    <dbReference type="NCBI Taxonomy" id="392414"/>
    <lineage>
        <taxon>Bacteria</taxon>
        <taxon>Thermotogati</taxon>
        <taxon>Deinococcota</taxon>
        <taxon>Deinococci</taxon>
        <taxon>Deinococcales</taxon>
        <taxon>Deinococcaceae</taxon>
        <taxon>Deinococcus</taxon>
    </lineage>
</organism>
<dbReference type="Pfam" id="PF02518">
    <property type="entry name" value="HATPase_c"/>
    <property type="match status" value="1"/>
</dbReference>
<feature type="domain" description="Histidine kinase" evidence="9">
    <location>
        <begin position="282"/>
        <end position="493"/>
    </location>
</feature>
<evidence type="ECO:0000256" key="3">
    <source>
        <dbReference type="ARBA" id="ARBA00012438"/>
    </source>
</evidence>
<proteinExistence type="predicted"/>
<feature type="transmembrane region" description="Helical" evidence="8">
    <location>
        <begin position="183"/>
        <end position="203"/>
    </location>
</feature>
<evidence type="ECO:0000256" key="5">
    <source>
        <dbReference type="ARBA" id="ARBA00022679"/>
    </source>
</evidence>
<comment type="subcellular location">
    <subcellularLocation>
        <location evidence="2">Membrane</location>
    </subcellularLocation>
</comment>
<dbReference type="InterPro" id="IPR004358">
    <property type="entry name" value="Sig_transdc_His_kin-like_C"/>
</dbReference>
<keyword evidence="6" id="KW-0418">Kinase</keyword>
<evidence type="ECO:0000256" key="2">
    <source>
        <dbReference type="ARBA" id="ARBA00004370"/>
    </source>
</evidence>
<dbReference type="InterPro" id="IPR003594">
    <property type="entry name" value="HATPase_dom"/>
</dbReference>
<comment type="catalytic activity">
    <reaction evidence="1">
        <text>ATP + protein L-histidine = ADP + protein N-phospho-L-histidine.</text>
        <dbReference type="EC" id="2.7.13.3"/>
    </reaction>
</comment>
<keyword evidence="8" id="KW-1133">Transmembrane helix</keyword>
<dbReference type="CDD" id="cd06225">
    <property type="entry name" value="HAMP"/>
    <property type="match status" value="1"/>
</dbReference>
<keyword evidence="5" id="KW-0808">Transferase</keyword>
<dbReference type="PROSITE" id="PS50109">
    <property type="entry name" value="HIS_KIN"/>
    <property type="match status" value="1"/>
</dbReference>
<dbReference type="SMART" id="SM00387">
    <property type="entry name" value="HATPase_c"/>
    <property type="match status" value="1"/>
</dbReference>
<keyword evidence="7" id="KW-0902">Two-component regulatory system</keyword>
<dbReference type="PANTHER" id="PTHR43711">
    <property type="entry name" value="TWO-COMPONENT HISTIDINE KINASE"/>
    <property type="match status" value="1"/>
</dbReference>
<evidence type="ECO:0000256" key="7">
    <source>
        <dbReference type="ARBA" id="ARBA00023012"/>
    </source>
</evidence>
<dbReference type="SMART" id="SM00304">
    <property type="entry name" value="HAMP"/>
    <property type="match status" value="1"/>
</dbReference>
<dbReference type="Pfam" id="PF00512">
    <property type="entry name" value="HisKA"/>
    <property type="match status" value="1"/>
</dbReference>
<dbReference type="InterPro" id="IPR003660">
    <property type="entry name" value="HAMP_dom"/>
</dbReference>
<keyword evidence="8" id="KW-0812">Transmembrane</keyword>
<accession>A0ABQ2D8W2</accession>
<dbReference type="PANTHER" id="PTHR43711:SF1">
    <property type="entry name" value="HISTIDINE KINASE 1"/>
    <property type="match status" value="1"/>
</dbReference>
<dbReference type="RefSeq" id="WP_189004868.1">
    <property type="nucleotide sequence ID" value="NZ_BMOD01000016.1"/>
</dbReference>
<comment type="caution">
    <text evidence="11">The sequence shown here is derived from an EMBL/GenBank/DDBJ whole genome shotgun (WGS) entry which is preliminary data.</text>
</comment>
<evidence type="ECO:0000256" key="4">
    <source>
        <dbReference type="ARBA" id="ARBA00022553"/>
    </source>
</evidence>
<dbReference type="PROSITE" id="PS50885">
    <property type="entry name" value="HAMP"/>
    <property type="match status" value="1"/>
</dbReference>
<sequence length="493" mass="55016">MMQSHFWVLLLTVFTPLLLLLLLGSFYFQRSRVTVKVNLTALPSSLREAYVQLRPELEKEVQRLITALDRIPAPQRYELLDALGHSNLIQTVPLSDQDFDTLLWIADGKISWVSEGGAYPVGAVPAFWKKSLTGQASVLIEVGERSVVLFKTPGGYLGLSGLNTPAVQGWTRFWWFLLDLFRSTWGMLLLVVLGTLAFGGFMAHRQSRKIVKPLEELAGVLNAYGAGQFEQRLPEKGPLELRQLIRNVNGIGAQLSSSIHALKTAHQQTREVLERERRLMGNLSHDLRTPLSTLLVHVEALQQDPERLEFLPILQQEAHSIARMIEDVLALHQVQEEAKLDLTLLDPDVLLSAVVSSMKVPAWNAGIVLQSRLEARTSLLLDARKLERVLRNLITNAVRHTPEGGVVEVWSSRAGSEVRIGVTDTGEGILPEHLSHIFERFYRADASRTRNNAERQMGLGLAIAREITESMGGKISVESVPGEGTTFTLEFRV</sequence>
<name>A0ABQ2D8W2_9DEIO</name>
<evidence type="ECO:0000259" key="9">
    <source>
        <dbReference type="PROSITE" id="PS50109"/>
    </source>
</evidence>
<keyword evidence="4" id="KW-0597">Phosphoprotein</keyword>
<protein>
    <recommendedName>
        <fullName evidence="3">histidine kinase</fullName>
        <ecNumber evidence="3">2.7.13.3</ecNumber>
    </recommendedName>
</protein>
<dbReference type="EMBL" id="BMOD01000016">
    <property type="protein sequence ID" value="GGJ46086.1"/>
    <property type="molecule type" value="Genomic_DNA"/>
</dbReference>
<keyword evidence="12" id="KW-1185">Reference proteome</keyword>
<dbReference type="CDD" id="cd00075">
    <property type="entry name" value="HATPase"/>
    <property type="match status" value="1"/>
</dbReference>
<dbReference type="SUPFAM" id="SSF55874">
    <property type="entry name" value="ATPase domain of HSP90 chaperone/DNA topoisomerase II/histidine kinase"/>
    <property type="match status" value="1"/>
</dbReference>
<dbReference type="Proteomes" id="UP000632222">
    <property type="component" value="Unassembled WGS sequence"/>
</dbReference>
<dbReference type="InterPro" id="IPR003661">
    <property type="entry name" value="HisK_dim/P_dom"/>
</dbReference>
<feature type="domain" description="HAMP" evidence="10">
    <location>
        <begin position="208"/>
        <end position="260"/>
    </location>
</feature>
<dbReference type="SMART" id="SM00388">
    <property type="entry name" value="HisKA"/>
    <property type="match status" value="1"/>
</dbReference>
<dbReference type="Gene3D" id="3.30.565.10">
    <property type="entry name" value="Histidine kinase-like ATPase, C-terminal domain"/>
    <property type="match status" value="1"/>
</dbReference>
<dbReference type="Gene3D" id="6.10.340.10">
    <property type="match status" value="1"/>
</dbReference>